<protein>
    <submittedName>
        <fullName evidence="1">Uncharacterized protein</fullName>
    </submittedName>
</protein>
<feature type="non-terminal residue" evidence="1">
    <location>
        <position position="53"/>
    </location>
</feature>
<evidence type="ECO:0000313" key="2">
    <source>
        <dbReference type="Proteomes" id="UP001165082"/>
    </source>
</evidence>
<organism evidence="1 2">
    <name type="scientific">Triparma retinervis</name>
    <dbReference type="NCBI Taxonomy" id="2557542"/>
    <lineage>
        <taxon>Eukaryota</taxon>
        <taxon>Sar</taxon>
        <taxon>Stramenopiles</taxon>
        <taxon>Ochrophyta</taxon>
        <taxon>Bolidophyceae</taxon>
        <taxon>Parmales</taxon>
        <taxon>Triparmaceae</taxon>
        <taxon>Triparma</taxon>
    </lineage>
</organism>
<keyword evidence="2" id="KW-1185">Reference proteome</keyword>
<dbReference type="EMBL" id="BRXZ01003115">
    <property type="protein sequence ID" value="GMH47602.1"/>
    <property type="molecule type" value="Genomic_DNA"/>
</dbReference>
<comment type="caution">
    <text evidence="1">The sequence shown here is derived from an EMBL/GenBank/DDBJ whole genome shotgun (WGS) entry which is preliminary data.</text>
</comment>
<evidence type="ECO:0000313" key="1">
    <source>
        <dbReference type="EMBL" id="GMH47602.1"/>
    </source>
</evidence>
<accession>A0A9W6ZA60</accession>
<proteinExistence type="predicted"/>
<dbReference type="AlphaFoldDB" id="A0A9W6ZA60"/>
<gene>
    <name evidence="1" type="ORF">TrRE_jg3429</name>
</gene>
<reference evidence="1" key="1">
    <citation type="submission" date="2022-07" db="EMBL/GenBank/DDBJ databases">
        <title>Genome analysis of Parmales, a sister group of diatoms, reveals the evolutionary specialization of diatoms from phago-mixotrophs to photoautotrophs.</title>
        <authorList>
            <person name="Ban H."/>
            <person name="Sato S."/>
            <person name="Yoshikawa S."/>
            <person name="Kazumasa Y."/>
            <person name="Nakamura Y."/>
            <person name="Ichinomiya M."/>
            <person name="Saitoh K."/>
            <person name="Sato N."/>
            <person name="Blanc-Mathieu R."/>
            <person name="Endo H."/>
            <person name="Kuwata A."/>
            <person name="Ogata H."/>
        </authorList>
    </citation>
    <scope>NUCLEOTIDE SEQUENCE</scope>
</reference>
<name>A0A9W6ZA60_9STRA</name>
<sequence>MSTLFTRGYHRTNLTRLTDVVVNRERLGMGTEGGGKEYDIFKRAISRGRIDEE</sequence>
<dbReference type="Proteomes" id="UP001165082">
    <property type="component" value="Unassembled WGS sequence"/>
</dbReference>